<dbReference type="InterPro" id="IPR015421">
    <property type="entry name" value="PyrdxlP-dep_Trfase_major"/>
</dbReference>
<dbReference type="CDD" id="cd07377">
    <property type="entry name" value="WHTH_GntR"/>
    <property type="match status" value="1"/>
</dbReference>
<evidence type="ECO:0000256" key="3">
    <source>
        <dbReference type="ARBA" id="ARBA00023015"/>
    </source>
</evidence>
<dbReference type="PRINTS" id="PR00035">
    <property type="entry name" value="HTHGNTR"/>
</dbReference>
<evidence type="ECO:0000256" key="1">
    <source>
        <dbReference type="ARBA" id="ARBA00005384"/>
    </source>
</evidence>
<dbReference type="GO" id="GO:0030170">
    <property type="term" value="F:pyridoxal phosphate binding"/>
    <property type="evidence" value="ECO:0007669"/>
    <property type="project" value="InterPro"/>
</dbReference>
<dbReference type="AlphaFoldDB" id="A0A6G4X6B5"/>
<reference evidence="9 10" key="1">
    <citation type="submission" date="2020-02" db="EMBL/GenBank/DDBJ databases">
        <title>Whole-genome analyses of novel actinobacteria.</title>
        <authorList>
            <person name="Sahin N."/>
            <person name="Tatar D."/>
        </authorList>
    </citation>
    <scope>NUCLEOTIDE SEQUENCE [LARGE SCALE GENOMIC DNA]</scope>
    <source>
        <strain evidence="9 10">SB3404</strain>
    </source>
</reference>
<accession>A0A6G4X6B5</accession>
<dbReference type="InterPro" id="IPR012318">
    <property type="entry name" value="HTH_CRP"/>
</dbReference>
<evidence type="ECO:0000256" key="4">
    <source>
        <dbReference type="ARBA" id="ARBA00023125"/>
    </source>
</evidence>
<dbReference type="Gene3D" id="3.40.640.10">
    <property type="entry name" value="Type I PLP-dependent aspartate aminotransferase-like (Major domain)"/>
    <property type="match status" value="1"/>
</dbReference>
<keyword evidence="2" id="KW-0663">Pyridoxal phosphate</keyword>
<dbReference type="RefSeq" id="WP_165302597.1">
    <property type="nucleotide sequence ID" value="NZ_JAAKZZ010000576.1"/>
</dbReference>
<dbReference type="Pfam" id="PF00155">
    <property type="entry name" value="Aminotran_1_2"/>
    <property type="match status" value="1"/>
</dbReference>
<dbReference type="EMBL" id="JAAKZZ010000576">
    <property type="protein sequence ID" value="NGO72938.1"/>
    <property type="molecule type" value="Genomic_DNA"/>
</dbReference>
<evidence type="ECO:0000259" key="7">
    <source>
        <dbReference type="PROSITE" id="PS50949"/>
    </source>
</evidence>
<organism evidence="9 10">
    <name type="scientific">Streptomyces boncukensis</name>
    <dbReference type="NCBI Taxonomy" id="2711219"/>
    <lineage>
        <taxon>Bacteria</taxon>
        <taxon>Bacillati</taxon>
        <taxon>Actinomycetota</taxon>
        <taxon>Actinomycetes</taxon>
        <taxon>Kitasatosporales</taxon>
        <taxon>Streptomycetaceae</taxon>
        <taxon>Streptomyces</taxon>
    </lineage>
</organism>
<keyword evidence="9" id="KW-0808">Transferase</keyword>
<dbReference type="SUPFAM" id="SSF53383">
    <property type="entry name" value="PLP-dependent transferases"/>
    <property type="match status" value="1"/>
</dbReference>
<keyword evidence="9" id="KW-0032">Aminotransferase</keyword>
<proteinExistence type="inferred from homology"/>
<evidence type="ECO:0000313" key="9">
    <source>
        <dbReference type="EMBL" id="NGO72938.1"/>
    </source>
</evidence>
<dbReference type="SUPFAM" id="SSF46785">
    <property type="entry name" value="Winged helix' DNA-binding domain"/>
    <property type="match status" value="1"/>
</dbReference>
<dbReference type="PANTHER" id="PTHR46577:SF1">
    <property type="entry name" value="HTH-TYPE TRANSCRIPTIONAL REGULATORY PROTEIN GABR"/>
    <property type="match status" value="1"/>
</dbReference>
<evidence type="ECO:0000256" key="5">
    <source>
        <dbReference type="ARBA" id="ARBA00023163"/>
    </source>
</evidence>
<keyword evidence="4" id="KW-0238">DNA-binding</keyword>
<comment type="similarity">
    <text evidence="1">In the C-terminal section; belongs to the class-I pyridoxal-phosphate-dependent aminotransferase family.</text>
</comment>
<dbReference type="InterPro" id="IPR036388">
    <property type="entry name" value="WH-like_DNA-bd_sf"/>
</dbReference>
<evidence type="ECO:0000259" key="8">
    <source>
        <dbReference type="PROSITE" id="PS51063"/>
    </source>
</evidence>
<gene>
    <name evidence="9" type="ORF">G5C65_32280</name>
</gene>
<dbReference type="InterPro" id="IPR036390">
    <property type="entry name" value="WH_DNA-bd_sf"/>
</dbReference>
<dbReference type="GO" id="GO:0003677">
    <property type="term" value="F:DNA binding"/>
    <property type="evidence" value="ECO:0007669"/>
    <property type="project" value="UniProtKB-KW"/>
</dbReference>
<evidence type="ECO:0000256" key="6">
    <source>
        <dbReference type="SAM" id="MobiDB-lite"/>
    </source>
</evidence>
<dbReference type="InterPro" id="IPR051446">
    <property type="entry name" value="HTH_trans_reg/aminotransferase"/>
</dbReference>
<keyword evidence="10" id="KW-1185">Reference proteome</keyword>
<dbReference type="Pfam" id="PF00392">
    <property type="entry name" value="GntR"/>
    <property type="match status" value="1"/>
</dbReference>
<dbReference type="SMART" id="SM00345">
    <property type="entry name" value="HTH_GNTR"/>
    <property type="match status" value="1"/>
</dbReference>
<dbReference type="PANTHER" id="PTHR46577">
    <property type="entry name" value="HTH-TYPE TRANSCRIPTIONAL REGULATORY PROTEIN GABR"/>
    <property type="match status" value="1"/>
</dbReference>
<dbReference type="GO" id="GO:0003700">
    <property type="term" value="F:DNA-binding transcription factor activity"/>
    <property type="evidence" value="ECO:0007669"/>
    <property type="project" value="InterPro"/>
</dbReference>
<dbReference type="GO" id="GO:0008483">
    <property type="term" value="F:transaminase activity"/>
    <property type="evidence" value="ECO:0007669"/>
    <property type="project" value="UniProtKB-KW"/>
</dbReference>
<comment type="caution">
    <text evidence="9">The sequence shown here is derived from an EMBL/GenBank/DDBJ whole genome shotgun (WGS) entry which is preliminary data.</text>
</comment>
<keyword evidence="5" id="KW-0804">Transcription</keyword>
<feature type="region of interest" description="Disordered" evidence="6">
    <location>
        <begin position="94"/>
        <end position="115"/>
    </location>
</feature>
<dbReference type="Proteomes" id="UP000477722">
    <property type="component" value="Unassembled WGS sequence"/>
</dbReference>
<dbReference type="Gene3D" id="1.10.10.10">
    <property type="entry name" value="Winged helix-like DNA-binding domain superfamily/Winged helix DNA-binding domain"/>
    <property type="match status" value="1"/>
</dbReference>
<keyword evidence="3" id="KW-0805">Transcription regulation</keyword>
<dbReference type="InterPro" id="IPR000524">
    <property type="entry name" value="Tscrpt_reg_HTH_GntR"/>
</dbReference>
<evidence type="ECO:0000313" key="10">
    <source>
        <dbReference type="Proteomes" id="UP000477722"/>
    </source>
</evidence>
<sequence>MRRVSPSRLSRLLTGWSATAADRPGDRSAPHPAGPGHLLPQRLAAALRELAERGDVPAGTVLPSQRALAAVLGVSRSTVTAAYGQLEAEGWLASRQGSGSRLRGTPLSRERAGEGRLASFDERRGDALSDVLDLSSGALDGIAAVDAAVDGLSAADLGPLLRSDGYLPYGLPALREALAGYYAQCGTPTTPEQILVTAGSQQAVWLLAQALADPGDTVVTENPTYRGALEALRARGARLVALPDDGTGTPAGAPPDAALLRRVRARLVYLQPTAHNPTGRSLRPAARRAWAELLTRLGEEQGLFTVEDTACAELTLHGDGPPVPLTAQLADDRTATVGTLSKLFWGGLRVGWIRAAPPLVRRLAEVRKSVDLSGPVLDQVLAVRLLARLPAARAQRRGALREQLAAAEALLRERAPGWEWEHPAGGPALWVRMPGADAEAAAQVARRRGVLAVPGPAFSPVDGFRDRVRVPYARDPAMLAEALRVLAESAR</sequence>
<dbReference type="PROSITE" id="PS50949">
    <property type="entry name" value="HTH_GNTR"/>
    <property type="match status" value="1"/>
</dbReference>
<dbReference type="InterPro" id="IPR015424">
    <property type="entry name" value="PyrdxlP-dep_Trfase"/>
</dbReference>
<evidence type="ECO:0000256" key="2">
    <source>
        <dbReference type="ARBA" id="ARBA00022898"/>
    </source>
</evidence>
<feature type="region of interest" description="Disordered" evidence="6">
    <location>
        <begin position="15"/>
        <end position="38"/>
    </location>
</feature>
<name>A0A6G4X6B5_9ACTN</name>
<dbReference type="PROSITE" id="PS51063">
    <property type="entry name" value="HTH_CRP_2"/>
    <property type="match status" value="1"/>
</dbReference>
<feature type="domain" description="HTH crp-type" evidence="8">
    <location>
        <begin position="37"/>
        <end position="106"/>
    </location>
</feature>
<dbReference type="CDD" id="cd00609">
    <property type="entry name" value="AAT_like"/>
    <property type="match status" value="1"/>
</dbReference>
<protein>
    <submittedName>
        <fullName evidence="9">PLP-dependent aminotransferase family protein</fullName>
    </submittedName>
</protein>
<feature type="domain" description="HTH gntR-type" evidence="7">
    <location>
        <begin position="37"/>
        <end position="105"/>
    </location>
</feature>
<dbReference type="InterPro" id="IPR004839">
    <property type="entry name" value="Aminotransferase_I/II_large"/>
</dbReference>